<dbReference type="Proteomes" id="UP000033607">
    <property type="component" value="Unassembled WGS sequence"/>
</dbReference>
<proteinExistence type="predicted"/>
<gene>
    <name evidence="1" type="ORF">WN50_11775</name>
</gene>
<reference evidence="1 2" key="1">
    <citation type="submission" date="2015-06" db="EMBL/GenBank/DDBJ databases">
        <title>Draft genome assembly of filamentous brackish cyanobacterium Limnoraphis robusta strain CS-951.</title>
        <authorList>
            <person name="Willis A."/>
            <person name="Parks M."/>
            <person name="Burford M.A."/>
        </authorList>
    </citation>
    <scope>NUCLEOTIDE SEQUENCE [LARGE SCALE GENOMIC DNA]</scope>
    <source>
        <strain evidence="1 2">CS-951</strain>
    </source>
</reference>
<sequence>MAAYSKILILTGGPGCGKTFTTATIVELWKAMGRTILLGAPTGRAAQRLGEMTKLPAKTLHRLLEFDPKTMNFSRDRDHPLDCDALIVDETSMLDIFLAYSQISGAVFSVRMEVADEVSGFGNGVGSDAGVLAIEEETSLKWLKSRGEFSDVQPIVITPLNPINKKNR</sequence>
<protein>
    <recommendedName>
        <fullName evidence="3">AAA+ ATPase domain-containing protein</fullName>
    </recommendedName>
</protein>
<organism evidence="1 2">
    <name type="scientific">Limnoraphis robusta CS-951</name>
    <dbReference type="NCBI Taxonomy" id="1637645"/>
    <lineage>
        <taxon>Bacteria</taxon>
        <taxon>Bacillati</taxon>
        <taxon>Cyanobacteriota</taxon>
        <taxon>Cyanophyceae</taxon>
        <taxon>Oscillatoriophycideae</taxon>
        <taxon>Oscillatoriales</taxon>
        <taxon>Sirenicapillariaceae</taxon>
        <taxon>Limnoraphis</taxon>
    </lineage>
</organism>
<name>A0A0F5YG68_9CYAN</name>
<dbReference type="EMBL" id="LATL02000249">
    <property type="protein sequence ID" value="KKD37904.1"/>
    <property type="molecule type" value="Genomic_DNA"/>
</dbReference>
<dbReference type="AlphaFoldDB" id="A0A0F5YG68"/>
<evidence type="ECO:0000313" key="2">
    <source>
        <dbReference type="Proteomes" id="UP000033607"/>
    </source>
</evidence>
<dbReference type="InterPro" id="IPR027417">
    <property type="entry name" value="P-loop_NTPase"/>
</dbReference>
<dbReference type="Gene3D" id="3.40.50.300">
    <property type="entry name" value="P-loop containing nucleotide triphosphate hydrolases"/>
    <property type="match status" value="1"/>
</dbReference>
<dbReference type="CDD" id="cd17933">
    <property type="entry name" value="DEXSc_RecD-like"/>
    <property type="match status" value="1"/>
</dbReference>
<comment type="caution">
    <text evidence="1">The sequence shown here is derived from an EMBL/GenBank/DDBJ whole genome shotgun (WGS) entry which is preliminary data.</text>
</comment>
<dbReference type="Pfam" id="PF13245">
    <property type="entry name" value="AAA_19"/>
    <property type="match status" value="1"/>
</dbReference>
<evidence type="ECO:0000313" key="1">
    <source>
        <dbReference type="EMBL" id="KKD37904.1"/>
    </source>
</evidence>
<dbReference type="SUPFAM" id="SSF52540">
    <property type="entry name" value="P-loop containing nucleoside triphosphate hydrolases"/>
    <property type="match status" value="1"/>
</dbReference>
<evidence type="ECO:0008006" key="3">
    <source>
        <dbReference type="Google" id="ProtNLM"/>
    </source>
</evidence>
<accession>A0A0F5YG68</accession>
<dbReference type="PATRIC" id="fig|1637645.4.peg.4906"/>